<dbReference type="Proteomes" id="UP000181917">
    <property type="component" value="Unassembled WGS sequence"/>
</dbReference>
<evidence type="ECO:0000313" key="2">
    <source>
        <dbReference type="EMBL" id="SDQ50578.1"/>
    </source>
</evidence>
<reference evidence="2 3" key="1">
    <citation type="submission" date="2016-10" db="EMBL/GenBank/DDBJ databases">
        <authorList>
            <person name="de Groot N.N."/>
        </authorList>
    </citation>
    <scope>NUCLEOTIDE SEQUENCE [LARGE SCALE GENOMIC DNA]</scope>
    <source>
        <strain evidence="2 3">DSM 20117</strain>
    </source>
</reference>
<dbReference type="EMBL" id="FNKH01000002">
    <property type="protein sequence ID" value="SDQ50578.1"/>
    <property type="molecule type" value="Genomic_DNA"/>
</dbReference>
<name>A0A1H1BF46_9MICC</name>
<evidence type="ECO:0000313" key="3">
    <source>
        <dbReference type="Proteomes" id="UP000181917"/>
    </source>
</evidence>
<dbReference type="AlphaFoldDB" id="A0A1H1BF46"/>
<organism evidence="2 3">
    <name type="scientific">Crystallibacter crystallopoietes</name>
    <dbReference type="NCBI Taxonomy" id="37928"/>
    <lineage>
        <taxon>Bacteria</taxon>
        <taxon>Bacillati</taxon>
        <taxon>Actinomycetota</taxon>
        <taxon>Actinomycetes</taxon>
        <taxon>Micrococcales</taxon>
        <taxon>Micrococcaceae</taxon>
        <taxon>Crystallibacter</taxon>
    </lineage>
</organism>
<keyword evidence="3" id="KW-1185">Reference proteome</keyword>
<accession>A0A1H1BF46</accession>
<protein>
    <submittedName>
        <fullName evidence="2">Uncharacterized protein</fullName>
    </submittedName>
</protein>
<dbReference type="EMBL" id="FNKH01000002">
    <property type="protein sequence ID" value="SDQ50530.1"/>
    <property type="molecule type" value="Genomic_DNA"/>
</dbReference>
<evidence type="ECO:0000313" key="1">
    <source>
        <dbReference type="EMBL" id="SDQ50530.1"/>
    </source>
</evidence>
<proteinExistence type="predicted"/>
<sequence length="212" mass="22740">MTVEPFTHLRPVAGNHANLHNLNAVPVSWLQACVPAPAAGLQLLRRGRAGPGIPVLLPRGAGAVPASWPGCCRWPARPGSAPACRWRSCRPWDRLVRSAKCRLVLDFKHTFPCGVPVAFWRREVRADSGRMRAGEPRAFECLATPAVLRTGLCRRFRVRDDGLGFAAVPVRCAAGRGRRRGSGSGKIRVDPRFSAAAGAVPGGGFAVVREGV</sequence>
<gene>
    <name evidence="1" type="ORF">SAMN04489742_1381</name>
    <name evidence="2" type="ORF">SAMN04489742_1385</name>
</gene>